<comment type="caution">
    <text evidence="3">The sequence shown here is derived from an EMBL/GenBank/DDBJ whole genome shotgun (WGS) entry which is preliminary data.</text>
</comment>
<dbReference type="SUPFAM" id="SSF52172">
    <property type="entry name" value="CheY-like"/>
    <property type="match status" value="1"/>
</dbReference>
<evidence type="ECO:0000313" key="4">
    <source>
        <dbReference type="Proteomes" id="UP001302274"/>
    </source>
</evidence>
<dbReference type="RefSeq" id="WP_323575039.1">
    <property type="nucleotide sequence ID" value="NZ_JAYGJQ010000001.1"/>
</dbReference>
<protein>
    <submittedName>
        <fullName evidence="3">Response regulator</fullName>
    </submittedName>
</protein>
<sequence length="115" mass="12995">MVKRVFYIEKEKFLRSMMELALRAKKAEVYTVETLAENFYLIDDLKPELIIFDLDTAQASGPEALEKLYSYATHAKLIMTGAPSSENSMNKIVSGFIPKPIVAHNLAERVLSLID</sequence>
<dbReference type="InterPro" id="IPR001789">
    <property type="entry name" value="Sig_transdc_resp-reg_receiver"/>
</dbReference>
<proteinExistence type="predicted"/>
<dbReference type="Proteomes" id="UP001302274">
    <property type="component" value="Unassembled WGS sequence"/>
</dbReference>
<name>A0ABU5VR00_9BACT</name>
<evidence type="ECO:0000313" key="3">
    <source>
        <dbReference type="EMBL" id="MEA9355481.1"/>
    </source>
</evidence>
<dbReference type="Gene3D" id="3.40.50.2300">
    <property type="match status" value="1"/>
</dbReference>
<dbReference type="InterPro" id="IPR011006">
    <property type="entry name" value="CheY-like_superfamily"/>
</dbReference>
<dbReference type="EMBL" id="JAYGJQ010000001">
    <property type="protein sequence ID" value="MEA9355481.1"/>
    <property type="molecule type" value="Genomic_DNA"/>
</dbReference>
<keyword evidence="4" id="KW-1185">Reference proteome</keyword>
<organism evidence="3 4">
    <name type="scientific">Bacteriovorax antarcticus</name>
    <dbReference type="NCBI Taxonomy" id="3088717"/>
    <lineage>
        <taxon>Bacteria</taxon>
        <taxon>Pseudomonadati</taxon>
        <taxon>Bdellovibrionota</taxon>
        <taxon>Bacteriovoracia</taxon>
        <taxon>Bacteriovoracales</taxon>
        <taxon>Bacteriovoracaceae</taxon>
        <taxon>Bacteriovorax</taxon>
    </lineage>
</organism>
<dbReference type="Pfam" id="PF00072">
    <property type="entry name" value="Response_reg"/>
    <property type="match status" value="1"/>
</dbReference>
<feature type="modified residue" description="4-aspartylphosphate" evidence="1">
    <location>
        <position position="53"/>
    </location>
</feature>
<dbReference type="PROSITE" id="PS50110">
    <property type="entry name" value="RESPONSE_REGULATORY"/>
    <property type="match status" value="1"/>
</dbReference>
<reference evidence="3 4" key="1">
    <citation type="submission" date="2023-11" db="EMBL/GenBank/DDBJ databases">
        <title>A Novel Polar Bacteriovorax (B. antarcticus) Isolated from the Biocrust in Antarctica.</title>
        <authorList>
            <person name="Mun W."/>
            <person name="Choi S.Y."/>
            <person name="Mitchell R.J."/>
        </authorList>
    </citation>
    <scope>NUCLEOTIDE SEQUENCE [LARGE SCALE GENOMIC DNA]</scope>
    <source>
        <strain evidence="3 4">PP10</strain>
    </source>
</reference>
<evidence type="ECO:0000259" key="2">
    <source>
        <dbReference type="PROSITE" id="PS50110"/>
    </source>
</evidence>
<accession>A0ABU5VR00</accession>
<keyword evidence="1" id="KW-0597">Phosphoprotein</keyword>
<evidence type="ECO:0000256" key="1">
    <source>
        <dbReference type="PROSITE-ProRule" id="PRU00169"/>
    </source>
</evidence>
<feature type="domain" description="Response regulatory" evidence="2">
    <location>
        <begin position="4"/>
        <end position="114"/>
    </location>
</feature>
<gene>
    <name evidence="3" type="ORF">SHI21_04690</name>
</gene>